<dbReference type="EMBL" id="KT962245">
    <property type="protein sequence ID" value="ALO80049.1"/>
    <property type="molecule type" value="Genomic_RNA"/>
</dbReference>
<reference evidence="3 4" key="1">
    <citation type="submission" date="2015-10" db="EMBL/GenBank/DDBJ databases">
        <title>Large-scale maps of variable infection efficiencies in aquatic Bacteriodetes phage-host model systems.</title>
        <authorList>
            <person name="Holmfeldt K."/>
            <person name="Solonenko N."/>
            <person name="Howard-Varona C."/>
            <person name="Moreno M."/>
            <person name="Malmstrom R.R."/>
            <person name="Blow M.J."/>
            <person name="Sullivan M.B."/>
        </authorList>
    </citation>
    <scope>NUCLEOTIDE SEQUENCE [LARGE SCALE GENOMIC DNA]</scope>
</reference>
<feature type="region of interest" description="Disordered" evidence="2">
    <location>
        <begin position="1"/>
        <end position="34"/>
    </location>
</feature>
<feature type="region of interest" description="Disordered" evidence="2">
    <location>
        <begin position="311"/>
        <end position="334"/>
    </location>
</feature>
<feature type="coiled-coil region" evidence="1">
    <location>
        <begin position="436"/>
        <end position="496"/>
    </location>
</feature>
<gene>
    <name evidence="3" type="ORF">Phi4113_040</name>
</gene>
<proteinExistence type="predicted"/>
<feature type="region of interest" description="Disordered" evidence="2">
    <location>
        <begin position="552"/>
        <end position="572"/>
    </location>
</feature>
<sequence length="895" mass="98544">MAIRKKYKRGTSTQGYKKTSPDKDNSSNLIPSNSITMKGVDKSIIGIGLGTEGEMTSMKFMKPEEEHSFREAYAVLEVPNFQAGGIQYAEESGSKARFNIGSFPDQYGDFGGFSSPADENYNGNPKPYSNEYPQSAPTFANNFLTTQEKFTNDYMESLTASQKPVIPSAEGQPLPESSAPEEDYLDFSSAQVPSQVDSSVNLDEIFSQKPLNPANESQEAISASAQNKANESLNKQGLNSTQIENPEKTQLFNPYGGVDIPTATSMLGASVERGDVGGSLLAGVKVGTGLARNFFGGMGTQRRNDFVEDEYNKGQRDKLTQASYQNGGQPKMLKSGGELTQEEVLSGQFSGENSEQPNAEVEKGEYLKTEGNQVSEIKGETHEKGGVAIDLKEGEKVLSDHTKIGGDTAKMIRDNFEIEVKAKDTYSTIIDKFTSKSGLKKLYEEQEELMSKVSKETEKDDSPTKEVNLQFLSKKINELEEKKKPLEEAKKMLFDKAYSLQEEAKPKSEQVQETFQIGGQRYNSDQITEYAKNYGISPEKAVEMVKKFQSGGSFGTNGETSGFPEGQHRDPETGLYGDVTPQMLSETMLRNPWFNWDNFDPKNPEDVRRFQSEFKSRSTTGKYPKVDSKFGEQTQTAQLPYDNTLPITPVGSSDITGGLPGKQYAGEWGGPSGEGLPEGTDPSRQGNNGEGANIVPLPSQETLLPSTLQPVLKAERRYGRIDPTMVDPSQAISQVNVAQQSAEAALNERPDASRSAALAQVAANTQDSVSKNISQANLANQKAQQQADAFNVRQGDMEVNANAADALSYEQRMLQGMTNTENDFRDYFQTQQNTHMTNFKTIEELNYMNAVNDKFQYDGSGFKQIGQGDSVEDMLKKVKFNQATQNKLKWGGKKR</sequence>
<feature type="region of interest" description="Disordered" evidence="2">
    <location>
        <begin position="164"/>
        <end position="192"/>
    </location>
</feature>
<evidence type="ECO:0000256" key="2">
    <source>
        <dbReference type="SAM" id="MobiDB-lite"/>
    </source>
</evidence>
<name>A0A0S2MVV3_9CAUD</name>
<dbReference type="Proteomes" id="UP000229115">
    <property type="component" value="Segment"/>
</dbReference>
<evidence type="ECO:0000256" key="1">
    <source>
        <dbReference type="SAM" id="Coils"/>
    </source>
</evidence>
<evidence type="ECO:0000313" key="3">
    <source>
        <dbReference type="EMBL" id="ALO80049.1"/>
    </source>
</evidence>
<accession>A0A0S2MVV3</accession>
<organism evidence="3 4">
    <name type="scientific">Cellulophaga phage phi4:1_13</name>
    <dbReference type="NCBI Taxonomy" id="1747284"/>
    <lineage>
        <taxon>Viruses</taxon>
        <taxon>Duplodnaviria</taxon>
        <taxon>Heunggongvirae</taxon>
        <taxon>Uroviricota</taxon>
        <taxon>Caudoviricetes</taxon>
        <taxon>Lightbulbvirus</taxon>
        <taxon>Lightbulbvirus Cba41</taxon>
    </lineage>
</organism>
<keyword evidence="1" id="KW-0175">Coiled coil</keyword>
<feature type="region of interest" description="Disordered" evidence="2">
    <location>
        <begin position="656"/>
        <end position="697"/>
    </location>
</feature>
<protein>
    <submittedName>
        <fullName evidence="3">Structural protein</fullName>
    </submittedName>
</protein>
<evidence type="ECO:0000313" key="4">
    <source>
        <dbReference type="Proteomes" id="UP000229115"/>
    </source>
</evidence>